<name>A0A3E2H949_SCYLI</name>
<feature type="region of interest" description="Disordered" evidence="1">
    <location>
        <begin position="348"/>
        <end position="369"/>
    </location>
</feature>
<dbReference type="EMBL" id="NCSJ02000114">
    <property type="protein sequence ID" value="RFU29898.1"/>
    <property type="molecule type" value="Genomic_DNA"/>
</dbReference>
<feature type="compositionally biased region" description="Polar residues" evidence="1">
    <location>
        <begin position="541"/>
        <end position="562"/>
    </location>
</feature>
<sequence>MEPSKALGESARYKLKSEGKFSDAGKRGRKRRNSEILPSPSSQMTSDLSADRVYDPLSSTLIRERGAQEKKRCMEAALTIFGDAIHQSFKFVRGPLYTGEWSSEYETIMSVEELMEEWNKFENRNKGESEAFSSYVGTLQQVDPSLEKTQAQELVIATEKDGEQTKEILLSLKNSTSNISHQNKLASINERQQYLLTMDNHTELGPTARSSTNETTRGSVDETSNYEGNLQPKMNVNNPQKSPNSIDEDYLDDSNAFSNDPDFMYLPKTVWKQPEFPNDYNSEIDILPALFPDRRNQGTLALSSSLRKVGQSPRNFTIKQPPWGSKNVSVYSSRATTDVVLPDEQFNNHIGQTHQPNRNYSYHSNSQHTHSFPVSQINHGIVSSHHADPRRSVSQAFQHMPPVQYLPAYQVDPGVRFPQYTNTAREGVVNPLQYLPIYITNPATQNVWFQHHNNQGNKISEYSPHPSYTLAPRTDQVVRVSQDINSGSDKPRSVQHWSRESQKDRKRGRGRRRALPSEIVDLSERAITNTTPMDRCYPPDSSGNSTGTFSQPQSMETAVPSSPITSPIKFNLPVPSEKIMKRESVVIQFTNGKQREGAIELLENTAKSEGRDVKVVEDFMPNSSTVMANGPIGSNTRGFVQKLFPNARVTATIN</sequence>
<feature type="region of interest" description="Disordered" evidence="1">
    <location>
        <begin position="484"/>
        <end position="517"/>
    </location>
</feature>
<proteinExistence type="predicted"/>
<accession>A0A3E2H949</accession>
<keyword evidence="3" id="KW-1185">Reference proteome</keyword>
<evidence type="ECO:0000313" key="2">
    <source>
        <dbReference type="EMBL" id="RFU29898.1"/>
    </source>
</evidence>
<comment type="caution">
    <text evidence="2">The sequence shown here is derived from an EMBL/GenBank/DDBJ whole genome shotgun (WGS) entry which is preliminary data.</text>
</comment>
<feature type="non-terminal residue" evidence="2">
    <location>
        <position position="654"/>
    </location>
</feature>
<feature type="non-terminal residue" evidence="2">
    <location>
        <position position="1"/>
    </location>
</feature>
<feature type="compositionally biased region" description="Polar residues" evidence="1">
    <location>
        <begin position="208"/>
        <end position="245"/>
    </location>
</feature>
<feature type="region of interest" description="Disordered" evidence="1">
    <location>
        <begin position="1"/>
        <end position="50"/>
    </location>
</feature>
<feature type="compositionally biased region" description="Basic residues" evidence="1">
    <location>
        <begin position="504"/>
        <end position="514"/>
    </location>
</feature>
<dbReference type="AlphaFoldDB" id="A0A3E2H949"/>
<feature type="compositionally biased region" description="Basic and acidic residues" evidence="1">
    <location>
        <begin position="489"/>
        <end position="503"/>
    </location>
</feature>
<evidence type="ECO:0000313" key="3">
    <source>
        <dbReference type="Proteomes" id="UP000258309"/>
    </source>
</evidence>
<protein>
    <submittedName>
        <fullName evidence="2">Uncharacterized protein</fullName>
    </submittedName>
</protein>
<gene>
    <name evidence="2" type="ORF">B7463_g6442</name>
</gene>
<dbReference type="Proteomes" id="UP000258309">
    <property type="component" value="Unassembled WGS sequence"/>
</dbReference>
<feature type="compositionally biased region" description="Basic and acidic residues" evidence="1">
    <location>
        <begin position="11"/>
        <end position="26"/>
    </location>
</feature>
<evidence type="ECO:0000256" key="1">
    <source>
        <dbReference type="SAM" id="MobiDB-lite"/>
    </source>
</evidence>
<feature type="region of interest" description="Disordered" evidence="1">
    <location>
        <begin position="530"/>
        <end position="562"/>
    </location>
</feature>
<feature type="region of interest" description="Disordered" evidence="1">
    <location>
        <begin position="203"/>
        <end position="254"/>
    </location>
</feature>
<organism evidence="2 3">
    <name type="scientific">Scytalidium lignicola</name>
    <name type="common">Hyphomycete</name>
    <dbReference type="NCBI Taxonomy" id="5539"/>
    <lineage>
        <taxon>Eukaryota</taxon>
        <taxon>Fungi</taxon>
        <taxon>Dikarya</taxon>
        <taxon>Ascomycota</taxon>
        <taxon>Pezizomycotina</taxon>
        <taxon>Leotiomycetes</taxon>
        <taxon>Leotiomycetes incertae sedis</taxon>
        <taxon>Scytalidium</taxon>
    </lineage>
</organism>
<reference evidence="2 3" key="1">
    <citation type="submission" date="2018-05" db="EMBL/GenBank/DDBJ databases">
        <title>Draft genome sequence of Scytalidium lignicola DSM 105466, a ubiquitous saprotrophic fungus.</title>
        <authorList>
            <person name="Buettner E."/>
            <person name="Gebauer A.M."/>
            <person name="Hofrichter M."/>
            <person name="Liers C."/>
            <person name="Kellner H."/>
        </authorList>
    </citation>
    <scope>NUCLEOTIDE SEQUENCE [LARGE SCALE GENOMIC DNA]</scope>
    <source>
        <strain evidence="2 3">DSM 105466</strain>
    </source>
</reference>
<dbReference type="OrthoDB" id="10614016at2759"/>
<feature type="compositionally biased region" description="Polar residues" evidence="1">
    <location>
        <begin position="39"/>
        <end position="48"/>
    </location>
</feature>